<accession>A0A0E9VS79</accession>
<organism evidence="1">
    <name type="scientific">Anguilla anguilla</name>
    <name type="common">European freshwater eel</name>
    <name type="synonym">Muraena anguilla</name>
    <dbReference type="NCBI Taxonomy" id="7936"/>
    <lineage>
        <taxon>Eukaryota</taxon>
        <taxon>Metazoa</taxon>
        <taxon>Chordata</taxon>
        <taxon>Craniata</taxon>
        <taxon>Vertebrata</taxon>
        <taxon>Euteleostomi</taxon>
        <taxon>Actinopterygii</taxon>
        <taxon>Neopterygii</taxon>
        <taxon>Teleostei</taxon>
        <taxon>Anguilliformes</taxon>
        <taxon>Anguillidae</taxon>
        <taxon>Anguilla</taxon>
    </lineage>
</organism>
<reference evidence="1" key="1">
    <citation type="submission" date="2014-11" db="EMBL/GenBank/DDBJ databases">
        <authorList>
            <person name="Amaro Gonzalez C."/>
        </authorList>
    </citation>
    <scope>NUCLEOTIDE SEQUENCE</scope>
</reference>
<reference evidence="1" key="2">
    <citation type="journal article" date="2015" name="Fish Shellfish Immunol.">
        <title>Early steps in the European eel (Anguilla anguilla)-Vibrio vulnificus interaction in the gills: Role of the RtxA13 toxin.</title>
        <authorList>
            <person name="Callol A."/>
            <person name="Pajuelo D."/>
            <person name="Ebbesson L."/>
            <person name="Teles M."/>
            <person name="MacKenzie S."/>
            <person name="Amaro C."/>
        </authorList>
    </citation>
    <scope>NUCLEOTIDE SEQUENCE</scope>
</reference>
<dbReference type="EMBL" id="GBXM01027710">
    <property type="protein sequence ID" value="JAH80867.1"/>
    <property type="molecule type" value="Transcribed_RNA"/>
</dbReference>
<protein>
    <submittedName>
        <fullName evidence="1">Uncharacterized protein</fullName>
    </submittedName>
</protein>
<proteinExistence type="predicted"/>
<sequence length="11" mass="1417">MQPTIHINYYH</sequence>
<evidence type="ECO:0000313" key="1">
    <source>
        <dbReference type="EMBL" id="JAH80867.1"/>
    </source>
</evidence>
<name>A0A0E9VS79_ANGAN</name>